<sequence>MSLTYGASTWKRQGDWSSETAFPGCHIPNAYKGSLDVTEQSIIDRVKEALSPARFMHTQGVVDTAANLAGRYGADVRWTRLGAWVHDIAREWPYQQLEQYAEQIEIPSGFALIPNLLHGPIAASIFRDWFGPDHADVENAIRYHTTGRPGMSKMEMILCLADAIEPSRKYPGVERIRELAERDLGEALAESLDSTIRYLLDRHEPIFPLTVMARNELWERYKTSAEKTG</sequence>
<organism evidence="8 9">
    <name type="scientific">Alicyclobacillus mengziensis</name>
    <dbReference type="NCBI Taxonomy" id="2931921"/>
    <lineage>
        <taxon>Bacteria</taxon>
        <taxon>Bacillati</taxon>
        <taxon>Bacillota</taxon>
        <taxon>Bacilli</taxon>
        <taxon>Bacillales</taxon>
        <taxon>Alicyclobacillaceae</taxon>
        <taxon>Alicyclobacillus</taxon>
    </lineage>
</organism>
<dbReference type="InterPro" id="IPR006674">
    <property type="entry name" value="HD_domain"/>
</dbReference>
<reference evidence="8 9" key="1">
    <citation type="submission" date="2021-02" db="EMBL/GenBank/DDBJ databases">
        <title>Alicyclobacillus curvatus sp. nov. and Alicyclobacillus mengziensis sp. nov., two acidophilic bacteria isolated from acid mine drainage.</title>
        <authorList>
            <person name="Huang Y."/>
        </authorList>
    </citation>
    <scope>NUCLEOTIDE SEQUENCE [LARGE SCALE GENOMIC DNA]</scope>
    <source>
        <strain evidence="8 9">S30H14</strain>
    </source>
</reference>
<evidence type="ECO:0000256" key="2">
    <source>
        <dbReference type="ARBA" id="ARBA00022723"/>
    </source>
</evidence>
<dbReference type="InterPro" id="IPR003607">
    <property type="entry name" value="HD/PDEase_dom"/>
</dbReference>
<feature type="domain" description="HD/PDEase" evidence="7">
    <location>
        <begin position="50"/>
        <end position="176"/>
    </location>
</feature>
<dbReference type="AlphaFoldDB" id="A0A9X7Z886"/>
<evidence type="ECO:0000256" key="1">
    <source>
        <dbReference type="ARBA" id="ARBA00012506"/>
    </source>
</evidence>
<keyword evidence="4 8" id="KW-0378">Hydrolase</keyword>
<keyword evidence="5" id="KW-0408">Iron</keyword>
<dbReference type="GO" id="GO:0008803">
    <property type="term" value="F:bis(5'-nucleosyl)-tetraphosphatase (symmetrical) activity"/>
    <property type="evidence" value="ECO:0007669"/>
    <property type="project" value="UniProtKB-EC"/>
</dbReference>
<accession>A0A9X7Z886</accession>
<evidence type="ECO:0000256" key="5">
    <source>
        <dbReference type="ARBA" id="ARBA00023004"/>
    </source>
</evidence>
<comment type="catalytic activity">
    <reaction evidence="6">
        <text>P(1),P(4)-bis(5'-adenosyl) tetraphosphate + H2O = 2 ADP + 2 H(+)</text>
        <dbReference type="Rhea" id="RHEA:24252"/>
        <dbReference type="ChEBI" id="CHEBI:15377"/>
        <dbReference type="ChEBI" id="CHEBI:15378"/>
        <dbReference type="ChEBI" id="CHEBI:58141"/>
        <dbReference type="ChEBI" id="CHEBI:456216"/>
        <dbReference type="EC" id="3.6.1.41"/>
    </reaction>
</comment>
<name>A0A9X7Z886_9BACL</name>
<keyword evidence="3" id="KW-0547">Nucleotide-binding</keyword>
<keyword evidence="9" id="KW-1185">Reference proteome</keyword>
<evidence type="ECO:0000256" key="4">
    <source>
        <dbReference type="ARBA" id="ARBA00022801"/>
    </source>
</evidence>
<evidence type="ECO:0000256" key="6">
    <source>
        <dbReference type="ARBA" id="ARBA00049417"/>
    </source>
</evidence>
<evidence type="ECO:0000256" key="3">
    <source>
        <dbReference type="ARBA" id="ARBA00022741"/>
    </source>
</evidence>
<dbReference type="Pfam" id="PF01966">
    <property type="entry name" value="HD"/>
    <property type="match status" value="1"/>
</dbReference>
<dbReference type="SUPFAM" id="SSF109604">
    <property type="entry name" value="HD-domain/PDEase-like"/>
    <property type="match status" value="1"/>
</dbReference>
<proteinExistence type="predicted"/>
<dbReference type="InterPro" id="IPR005249">
    <property type="entry name" value="YqeK"/>
</dbReference>
<gene>
    <name evidence="8" type="primary">yqeK</name>
    <name evidence="8" type="ORF">JZ786_16625</name>
</gene>
<dbReference type="InterPro" id="IPR051094">
    <property type="entry name" value="Diverse_Catalytic_Enzymes"/>
</dbReference>
<dbReference type="EMBL" id="CP071182">
    <property type="protein sequence ID" value="QSO49924.1"/>
    <property type="molecule type" value="Genomic_DNA"/>
</dbReference>
<evidence type="ECO:0000313" key="9">
    <source>
        <dbReference type="Proteomes" id="UP000663505"/>
    </source>
</evidence>
<dbReference type="PANTHER" id="PTHR35795">
    <property type="entry name" value="SLR1885 PROTEIN"/>
    <property type="match status" value="1"/>
</dbReference>
<protein>
    <recommendedName>
        <fullName evidence="1">bis(5'-nucleosyl)-tetraphosphatase (symmetrical)</fullName>
        <ecNumber evidence="1">3.6.1.41</ecNumber>
    </recommendedName>
</protein>
<dbReference type="KEGG" id="afx:JZ786_16625"/>
<dbReference type="Proteomes" id="UP000663505">
    <property type="component" value="Chromosome"/>
</dbReference>
<dbReference type="SMART" id="SM00471">
    <property type="entry name" value="HDc"/>
    <property type="match status" value="1"/>
</dbReference>
<dbReference type="PANTHER" id="PTHR35795:SF1">
    <property type="entry name" value="BIS(5'-NUCLEOSYL)-TETRAPHOSPHATASE, SYMMETRICAL"/>
    <property type="match status" value="1"/>
</dbReference>
<dbReference type="EC" id="3.6.1.41" evidence="1"/>
<dbReference type="GO" id="GO:0046872">
    <property type="term" value="F:metal ion binding"/>
    <property type="evidence" value="ECO:0007669"/>
    <property type="project" value="UniProtKB-KW"/>
</dbReference>
<dbReference type="NCBIfam" id="TIGR00488">
    <property type="entry name" value="bis(5'-nucleosyl)-tetraphosphatase (symmetrical) YqeK"/>
    <property type="match status" value="1"/>
</dbReference>
<keyword evidence="2" id="KW-0479">Metal-binding</keyword>
<dbReference type="GO" id="GO:0000166">
    <property type="term" value="F:nucleotide binding"/>
    <property type="evidence" value="ECO:0007669"/>
    <property type="project" value="UniProtKB-KW"/>
</dbReference>
<evidence type="ECO:0000259" key="7">
    <source>
        <dbReference type="SMART" id="SM00471"/>
    </source>
</evidence>
<evidence type="ECO:0000313" key="8">
    <source>
        <dbReference type="EMBL" id="QSO49924.1"/>
    </source>
</evidence>
<dbReference type="Gene3D" id="1.10.3210.10">
    <property type="entry name" value="Hypothetical protein af1432"/>
    <property type="match status" value="1"/>
</dbReference>